<dbReference type="OrthoDB" id="4188822at2759"/>
<comment type="caution">
    <text evidence="2">The sequence shown here is derived from an EMBL/GenBank/DDBJ whole genome shotgun (WGS) entry which is preliminary data.</text>
</comment>
<proteinExistence type="predicted"/>
<accession>A0A0H1BRY1</accession>
<dbReference type="AlphaFoldDB" id="A0A0H1BRY1"/>
<evidence type="ECO:0000313" key="3">
    <source>
        <dbReference type="Proteomes" id="UP000053573"/>
    </source>
</evidence>
<feature type="region of interest" description="Disordered" evidence="1">
    <location>
        <begin position="56"/>
        <end position="75"/>
    </location>
</feature>
<keyword evidence="3" id="KW-1185">Reference proteome</keyword>
<dbReference type="EMBL" id="LDEV01000019">
    <property type="protein sequence ID" value="KLJ13833.1"/>
    <property type="molecule type" value="Genomic_DNA"/>
</dbReference>
<reference evidence="3" key="1">
    <citation type="journal article" date="2015" name="PLoS Genet.">
        <title>The dynamic genome and transcriptome of the human fungal pathogen Blastomyces and close relative Emmonsia.</title>
        <authorList>
            <person name="Munoz J.F."/>
            <person name="Gauthier G.M."/>
            <person name="Desjardins C.A."/>
            <person name="Gallo J.E."/>
            <person name="Holder J."/>
            <person name="Sullivan T.D."/>
            <person name="Marty A.J."/>
            <person name="Carmen J.C."/>
            <person name="Chen Z."/>
            <person name="Ding L."/>
            <person name="Gujja S."/>
            <person name="Magrini V."/>
            <person name="Misas E."/>
            <person name="Mitreva M."/>
            <person name="Priest M."/>
            <person name="Saif S."/>
            <person name="Whiston E.A."/>
            <person name="Young S."/>
            <person name="Zeng Q."/>
            <person name="Goldman W.E."/>
            <person name="Mardis E.R."/>
            <person name="Taylor J.W."/>
            <person name="McEwen J.G."/>
            <person name="Clay O.K."/>
            <person name="Klein B.S."/>
            <person name="Cuomo C.A."/>
        </authorList>
    </citation>
    <scope>NUCLEOTIDE SEQUENCE [LARGE SCALE GENOMIC DNA]</scope>
    <source>
        <strain evidence="3">UAMH 139</strain>
    </source>
</reference>
<evidence type="ECO:0000313" key="2">
    <source>
        <dbReference type="EMBL" id="KLJ13833.1"/>
    </source>
</evidence>
<gene>
    <name evidence="2" type="ORF">EMPG_11253</name>
</gene>
<organism evidence="2 3">
    <name type="scientific">Blastomyces silverae</name>
    <dbReference type="NCBI Taxonomy" id="2060906"/>
    <lineage>
        <taxon>Eukaryota</taxon>
        <taxon>Fungi</taxon>
        <taxon>Dikarya</taxon>
        <taxon>Ascomycota</taxon>
        <taxon>Pezizomycotina</taxon>
        <taxon>Eurotiomycetes</taxon>
        <taxon>Eurotiomycetidae</taxon>
        <taxon>Onygenales</taxon>
        <taxon>Ajellomycetaceae</taxon>
        <taxon>Blastomyces</taxon>
    </lineage>
</organism>
<feature type="compositionally biased region" description="Polar residues" evidence="1">
    <location>
        <begin position="1"/>
        <end position="24"/>
    </location>
</feature>
<dbReference type="Proteomes" id="UP000053573">
    <property type="component" value="Unassembled WGS sequence"/>
</dbReference>
<sequence>MKAILQQSAKKPNQTKTQTSSKNIPTIMEAPGSAFGTGGGLIKQYSTSQPPCKGVEPFLGADSARNDPGSRHTSASHELVIGLRGRCSMHGLLERKAAVREVPGLDWRCQKEPNFMCRWFDSVYQLGTFFTVVSWKSLRCAP</sequence>
<evidence type="ECO:0000256" key="1">
    <source>
        <dbReference type="SAM" id="MobiDB-lite"/>
    </source>
</evidence>
<name>A0A0H1BRY1_9EURO</name>
<protein>
    <submittedName>
        <fullName evidence="2">Uncharacterized protein</fullName>
    </submittedName>
</protein>
<feature type="region of interest" description="Disordered" evidence="1">
    <location>
        <begin position="1"/>
        <end position="27"/>
    </location>
</feature>